<reference evidence="5 6" key="1">
    <citation type="journal article" date="2016" name="Nat. Commun.">
        <title>Thousands of microbial genomes shed light on interconnected biogeochemical processes in an aquifer system.</title>
        <authorList>
            <person name="Anantharaman K."/>
            <person name="Brown C.T."/>
            <person name="Hug L.A."/>
            <person name="Sharon I."/>
            <person name="Castelle C.J."/>
            <person name="Probst A.J."/>
            <person name="Thomas B.C."/>
            <person name="Singh A."/>
            <person name="Wilkins M.J."/>
            <person name="Karaoz U."/>
            <person name="Brodie E.L."/>
            <person name="Williams K.H."/>
            <person name="Hubbard S.S."/>
            <person name="Banfield J.F."/>
        </authorList>
    </citation>
    <scope>NUCLEOTIDE SEQUENCE [LARGE SCALE GENOMIC DNA]</scope>
</reference>
<dbReference type="InterPro" id="IPR033432">
    <property type="entry name" value="GH94_catalytic"/>
</dbReference>
<dbReference type="Gene3D" id="1.50.10.10">
    <property type="match status" value="1"/>
</dbReference>
<dbReference type="GO" id="GO:0005975">
    <property type="term" value="P:carbohydrate metabolic process"/>
    <property type="evidence" value="ECO:0007669"/>
    <property type="project" value="InterPro"/>
</dbReference>
<dbReference type="SMART" id="SM01068">
    <property type="entry name" value="CBM_X"/>
    <property type="match status" value="1"/>
</dbReference>
<dbReference type="PANTHER" id="PTHR37469">
    <property type="entry name" value="CELLOBIONIC ACID PHOSPHORYLASE-RELATED"/>
    <property type="match status" value="1"/>
</dbReference>
<keyword evidence="2" id="KW-0808">Transferase</keyword>
<evidence type="ECO:0000256" key="2">
    <source>
        <dbReference type="ARBA" id="ARBA00022679"/>
    </source>
</evidence>
<dbReference type="InterPro" id="IPR008928">
    <property type="entry name" value="6-hairpin_glycosidase_sf"/>
</dbReference>
<dbReference type="PANTHER" id="PTHR37469:SF2">
    <property type="entry name" value="CELLOBIONIC ACID PHOSPHORYLASE"/>
    <property type="match status" value="1"/>
</dbReference>
<dbReference type="GO" id="GO:0030246">
    <property type="term" value="F:carbohydrate binding"/>
    <property type="evidence" value="ECO:0007669"/>
    <property type="project" value="InterPro"/>
</dbReference>
<dbReference type="SUPFAM" id="SSF74650">
    <property type="entry name" value="Galactose mutarotase-like"/>
    <property type="match status" value="1"/>
</dbReference>
<feature type="domain" description="Glycosyl hydrolase 94 supersandwich" evidence="3">
    <location>
        <begin position="15"/>
        <end position="294"/>
    </location>
</feature>
<dbReference type="Gene3D" id="2.60.420.10">
    <property type="entry name" value="Maltose phosphorylase, domain 3"/>
    <property type="match status" value="1"/>
</dbReference>
<sequence length="790" mass="90010">MKNKTKYGYFDEHANEYVIIRPDTPTPWVNHLGETERFSGVISNTAGGYTYHLDAANKRITRFRYAAIPEDRPGRYIYLKDVNTGEYWSTTWQPVVNWKKDFKYQCRHGWGYTKISYEYKGIASENTYFSPIEKDFELWRIKVKNTSGKKRTLKLFQYNEWAIWNMIKDQYNAQSIANEARSKYDPETRTFYHYPYADPAVSMAESKFYPWVAFFTCSEKPKSICFRRDKFIGPYRDESNPIALEKGKCDSFYAGGGYHVAATQYDLALRPGEERTFFFALGSYDAMGDEQAHVAPLLNNAAFENELLILKKFYADFVGVFGCETPDEGMDVFLNGWHQYNLRMDFYKKVNYGYTNWGGGGFGYRDRAQKATALASVAPEMSRYALDVLIPLQYNSGDVPHSYSPLLGAKANDGNFSDVPLWLVYAATAYIKETGDVAIFDKQYPFFEGGSASLYDHLRMTCDWEWSRRGPHGLPIIGVADWNDAINLNGKGETQMVACQFVLACNQIAEIAGLLNKPEDSKKYRSMADEMKQCVNDHCWDGEWYIRAFAIDGEPVGSHKNTYGKIFLNAQNWAVIAGIAEGERLEKCLQSMRKLLFIKCGLKKCTPAYPAYDEKIGPVGSMVAGLKENGAVFNHAHAWGVIATAIAGKGDWAMEYYRSALPYYQNPDVSQIEPYTFCQTYASDEHPEYGLGRLHWHTGSIPWTYIGSTQYILGIKPEYNGLLIDPCIPKKWKGYKVRRISRGITYNIEVKNPSGKNKGVRQLIVDGREVQGNTVPFDADKKEVAVKAIM</sequence>
<evidence type="ECO:0000313" key="6">
    <source>
        <dbReference type="Proteomes" id="UP000179243"/>
    </source>
</evidence>
<feature type="domain" description="Glycosyl hydrolase 94 catalytic" evidence="4">
    <location>
        <begin position="315"/>
        <end position="714"/>
    </location>
</feature>
<dbReference type="Pfam" id="PF17167">
    <property type="entry name" value="Glyco_hydro_94"/>
    <property type="match status" value="1"/>
</dbReference>
<dbReference type="Pfam" id="PF06165">
    <property type="entry name" value="GH94_b-supersand"/>
    <property type="match status" value="1"/>
</dbReference>
<name>A0A1F7F5Z2_UNCRA</name>
<dbReference type="InterPro" id="IPR010383">
    <property type="entry name" value="Glyco_hydrolase_94_b-supersand"/>
</dbReference>
<dbReference type="Gene3D" id="2.70.98.40">
    <property type="entry name" value="Glycoside hydrolase, family 65, N-terminal domain"/>
    <property type="match status" value="1"/>
</dbReference>
<dbReference type="EMBL" id="MFYX01000114">
    <property type="protein sequence ID" value="OGK02003.1"/>
    <property type="molecule type" value="Genomic_DNA"/>
</dbReference>
<dbReference type="InterPro" id="IPR012341">
    <property type="entry name" value="6hp_glycosidase-like_sf"/>
</dbReference>
<gene>
    <name evidence="5" type="ORF">A2519_17475</name>
</gene>
<dbReference type="GO" id="GO:0016757">
    <property type="term" value="F:glycosyltransferase activity"/>
    <property type="evidence" value="ECO:0007669"/>
    <property type="project" value="UniProtKB-KW"/>
</dbReference>
<protein>
    <submittedName>
        <fullName evidence="5">Uncharacterized protein</fullName>
    </submittedName>
</protein>
<dbReference type="InterPro" id="IPR011013">
    <property type="entry name" value="Gal_mutarotase_sf_dom"/>
</dbReference>
<proteinExistence type="predicted"/>
<evidence type="ECO:0000256" key="1">
    <source>
        <dbReference type="ARBA" id="ARBA00022676"/>
    </source>
</evidence>
<dbReference type="AlphaFoldDB" id="A0A1F7F5Z2"/>
<evidence type="ECO:0000259" key="4">
    <source>
        <dbReference type="Pfam" id="PF17167"/>
    </source>
</evidence>
<dbReference type="SUPFAM" id="SSF48208">
    <property type="entry name" value="Six-hairpin glycosidases"/>
    <property type="match status" value="1"/>
</dbReference>
<evidence type="ECO:0000313" key="5">
    <source>
        <dbReference type="EMBL" id="OGK02003.1"/>
    </source>
</evidence>
<dbReference type="InterPro" id="IPR052047">
    <property type="entry name" value="GH94_Enzymes"/>
</dbReference>
<evidence type="ECO:0000259" key="3">
    <source>
        <dbReference type="Pfam" id="PF06165"/>
    </source>
</evidence>
<organism evidence="5 6">
    <name type="scientific">Candidatus Raymondbacteria bacterium RIFOXYD12_FULL_49_13</name>
    <dbReference type="NCBI Taxonomy" id="1817890"/>
    <lineage>
        <taxon>Bacteria</taxon>
        <taxon>Raymondiibacteriota</taxon>
    </lineage>
</organism>
<comment type="caution">
    <text evidence="5">The sequence shown here is derived from an EMBL/GenBank/DDBJ whole genome shotgun (WGS) entry which is preliminary data.</text>
</comment>
<dbReference type="Proteomes" id="UP000179243">
    <property type="component" value="Unassembled WGS sequence"/>
</dbReference>
<accession>A0A1F7F5Z2</accession>
<keyword evidence="1" id="KW-0328">Glycosyltransferase</keyword>
<dbReference type="InterPro" id="IPR037018">
    <property type="entry name" value="GH65_N"/>
</dbReference>